<dbReference type="AlphaFoldDB" id="A0A1S8P8L4"/>
<dbReference type="Pfam" id="PF13304">
    <property type="entry name" value="AAA_21"/>
    <property type="match status" value="1"/>
</dbReference>
<dbReference type="RefSeq" id="WP_077830281.1">
    <property type="nucleotide sequence ID" value="NZ_BKAK01000036.1"/>
</dbReference>
<dbReference type="EMBL" id="JABSXK010000001">
    <property type="protein sequence ID" value="NRV11112.1"/>
    <property type="molecule type" value="Genomic_DNA"/>
</dbReference>
<accession>A0A1S8P8L4</accession>
<sequence length="424" mass="48303">MFKRLIIKEWRQFSDIDITFHPHLTVLTGANGAGKTTILNLLADHFGWGSQFVSSYTKDEETGTLKYSNSIHRLGERIKKFFIKKSVEPESIEKYQIGEIQYKNDAIASLILPDSVNQTYSVSFRNRQSIQGLYINSHRPTFPYRAVKSIPTQVMNRGEIYKKYFEFTKTFVFDTFRNSNEVSSTGLIKETIASLAMFGYGNRAVSSNLEAKKLFEDYEEILRIVLPPKLGFKKIQVEIPEVILCTQSGNFPIDAVSGGISSIIDITWQLFMYAAPTQEFVAVIDEPENHLHPELQKSFLHNLIKAFPNVQFIVATHNPFMISAEKDSNVYVLDYNEKNKVCSMMLDYINRAGTSNAILRDVLGIGSSMPFWAEDMLTEIVEKYSTFELTKENLDNLRNELNKIGLDGYIPETIAKVAEGKKND</sequence>
<dbReference type="InterPro" id="IPR051396">
    <property type="entry name" value="Bact_Antivir_Def_Nuclease"/>
</dbReference>
<dbReference type="InterPro" id="IPR027417">
    <property type="entry name" value="P-loop_NTPase"/>
</dbReference>
<reference evidence="2" key="1">
    <citation type="submission" date="2020-05" db="EMBL/GenBank/DDBJ databases">
        <title>Genomic insights into acetone-butanol-ethanol (ABE) fermentation by sequencing solventogenic clostridia strains.</title>
        <authorList>
            <person name="Brown S."/>
        </authorList>
    </citation>
    <scope>NUCLEOTIDE SEQUENCE</scope>
    <source>
        <strain evidence="2">DJ126</strain>
    </source>
</reference>
<gene>
    <name evidence="2" type="ORF">DFH45_004075</name>
</gene>
<comment type="caution">
    <text evidence="2">The sequence shown here is derived from an EMBL/GenBank/DDBJ whole genome shotgun (WGS) entry which is preliminary data.</text>
</comment>
<proteinExistence type="predicted"/>
<name>A0A1S8P8L4_CLOBE</name>
<evidence type="ECO:0000259" key="1">
    <source>
        <dbReference type="Pfam" id="PF13304"/>
    </source>
</evidence>
<dbReference type="InterPro" id="IPR003959">
    <property type="entry name" value="ATPase_AAA_core"/>
</dbReference>
<dbReference type="PANTHER" id="PTHR43581:SF3">
    <property type="entry name" value="AAA+ ATPASE DOMAIN-CONTAINING PROTEIN"/>
    <property type="match status" value="1"/>
</dbReference>
<dbReference type="GeneID" id="66346073"/>
<dbReference type="Proteomes" id="UP000821656">
    <property type="component" value="Unassembled WGS sequence"/>
</dbReference>
<evidence type="ECO:0000313" key="3">
    <source>
        <dbReference type="Proteomes" id="UP000821656"/>
    </source>
</evidence>
<dbReference type="SUPFAM" id="SSF52540">
    <property type="entry name" value="P-loop containing nucleoside triphosphate hydrolases"/>
    <property type="match status" value="1"/>
</dbReference>
<dbReference type="Gene3D" id="3.40.50.300">
    <property type="entry name" value="P-loop containing nucleotide triphosphate hydrolases"/>
    <property type="match status" value="1"/>
</dbReference>
<feature type="domain" description="ATPase AAA-type core" evidence="1">
    <location>
        <begin position="24"/>
        <end position="322"/>
    </location>
</feature>
<dbReference type="PANTHER" id="PTHR43581">
    <property type="entry name" value="ATP/GTP PHOSPHATASE"/>
    <property type="match status" value="1"/>
</dbReference>
<organism evidence="2 3">
    <name type="scientific">Clostridium beijerinckii</name>
    <name type="common">Clostridium MP</name>
    <dbReference type="NCBI Taxonomy" id="1520"/>
    <lineage>
        <taxon>Bacteria</taxon>
        <taxon>Bacillati</taxon>
        <taxon>Bacillota</taxon>
        <taxon>Clostridia</taxon>
        <taxon>Eubacteriales</taxon>
        <taxon>Clostridiaceae</taxon>
        <taxon>Clostridium</taxon>
    </lineage>
</organism>
<evidence type="ECO:0000313" key="2">
    <source>
        <dbReference type="EMBL" id="NRV11112.1"/>
    </source>
</evidence>
<protein>
    <submittedName>
        <fullName evidence="2">ATPase</fullName>
    </submittedName>
</protein>